<dbReference type="AlphaFoldDB" id="A0A6P8B7U9"/>
<dbReference type="GeneID" id="41960284"/>
<name>A0A6P8B7U9_PYRGI</name>
<organism evidence="1 2">
    <name type="scientific">Pyricularia grisea</name>
    <name type="common">Crabgrass-specific blast fungus</name>
    <name type="synonym">Magnaporthe grisea</name>
    <dbReference type="NCBI Taxonomy" id="148305"/>
    <lineage>
        <taxon>Eukaryota</taxon>
        <taxon>Fungi</taxon>
        <taxon>Dikarya</taxon>
        <taxon>Ascomycota</taxon>
        <taxon>Pezizomycotina</taxon>
        <taxon>Sordariomycetes</taxon>
        <taxon>Sordariomycetidae</taxon>
        <taxon>Magnaporthales</taxon>
        <taxon>Pyriculariaceae</taxon>
        <taxon>Pyricularia</taxon>
    </lineage>
</organism>
<dbReference type="RefSeq" id="XP_030983213.1">
    <property type="nucleotide sequence ID" value="XM_031125375.1"/>
</dbReference>
<protein>
    <submittedName>
        <fullName evidence="2">Uncharacterized protein</fullName>
    </submittedName>
</protein>
<evidence type="ECO:0000313" key="1">
    <source>
        <dbReference type="Proteomes" id="UP000515153"/>
    </source>
</evidence>
<reference evidence="2" key="3">
    <citation type="submission" date="2025-08" db="UniProtKB">
        <authorList>
            <consortium name="RefSeq"/>
        </authorList>
    </citation>
    <scope>IDENTIFICATION</scope>
    <source>
        <strain evidence="2">NI907</strain>
    </source>
</reference>
<sequence>MVLLPMRKSNLVYPPIFTTCLLRFRQPFVPSLVTFGPERTTGRFGQCLLRLYALVSDYDKFRLGVSTNPINVSLQSVRPRIARPFMPANSAITLRVARFDRGELTRKVLLSLRTCSCVQVAIYPSACEGPPGQIFKEDLFLESTVHLSSVYTCNRCPGSTSTLNE</sequence>
<proteinExistence type="predicted"/>
<gene>
    <name evidence="2" type="ORF">PgNI_05342</name>
</gene>
<dbReference type="Proteomes" id="UP000515153">
    <property type="component" value="Chromosome I"/>
</dbReference>
<reference evidence="1 2" key="1">
    <citation type="journal article" date="2019" name="Mol. Biol. Evol.">
        <title>Blast fungal genomes show frequent chromosomal changes, gene gains and losses, and effector gene turnover.</title>
        <authorList>
            <person name="Gomez Luciano L.B."/>
            <person name="Jason Tsai I."/>
            <person name="Chuma I."/>
            <person name="Tosa Y."/>
            <person name="Chen Y.H."/>
            <person name="Li J.Y."/>
            <person name="Li M.Y."/>
            <person name="Jade Lu M.Y."/>
            <person name="Nakayashiki H."/>
            <person name="Li W.H."/>
        </authorList>
    </citation>
    <scope>NUCLEOTIDE SEQUENCE [LARGE SCALE GENOMIC DNA]</scope>
    <source>
        <strain evidence="1 2">NI907</strain>
    </source>
</reference>
<accession>A0A6P8B7U9</accession>
<dbReference type="KEGG" id="pgri:PgNI_05342"/>
<evidence type="ECO:0000313" key="2">
    <source>
        <dbReference type="RefSeq" id="XP_030983213.1"/>
    </source>
</evidence>
<keyword evidence="1" id="KW-1185">Reference proteome</keyword>
<reference evidence="2" key="2">
    <citation type="submission" date="2019-10" db="EMBL/GenBank/DDBJ databases">
        <authorList>
            <consortium name="NCBI Genome Project"/>
        </authorList>
    </citation>
    <scope>NUCLEOTIDE SEQUENCE</scope>
    <source>
        <strain evidence="2">NI907</strain>
    </source>
</reference>